<dbReference type="SUPFAM" id="SSF53335">
    <property type="entry name" value="S-adenosyl-L-methionine-dependent methyltransferases"/>
    <property type="match status" value="1"/>
</dbReference>
<accession>A0A2W2B2Y1</accession>
<dbReference type="Pfam" id="PF13489">
    <property type="entry name" value="Methyltransf_23"/>
    <property type="match status" value="1"/>
</dbReference>
<keyword evidence="1" id="KW-0489">Methyltransferase</keyword>
<evidence type="ECO:0000313" key="1">
    <source>
        <dbReference type="EMBL" id="PZF80372.1"/>
    </source>
</evidence>
<gene>
    <name evidence="1" type="ORF">C1I92_26370</name>
</gene>
<dbReference type="EMBL" id="POTW01000090">
    <property type="protein sequence ID" value="PZF80372.1"/>
    <property type="molecule type" value="Genomic_DNA"/>
</dbReference>
<evidence type="ECO:0000313" key="2">
    <source>
        <dbReference type="Proteomes" id="UP000248764"/>
    </source>
</evidence>
<dbReference type="AlphaFoldDB" id="A0A2W2B2Y1"/>
<dbReference type="CDD" id="cd02440">
    <property type="entry name" value="AdoMet_MTases"/>
    <property type="match status" value="1"/>
</dbReference>
<reference evidence="1 2" key="1">
    <citation type="submission" date="2018-01" db="EMBL/GenBank/DDBJ databases">
        <title>Draft genome sequence of Jiangella sp. GTF31.</title>
        <authorList>
            <person name="Sahin N."/>
            <person name="Ay H."/>
            <person name="Saygin H."/>
        </authorList>
    </citation>
    <scope>NUCLEOTIDE SEQUENCE [LARGE SCALE GENOMIC DNA]</scope>
    <source>
        <strain evidence="1 2">GTF31</strain>
    </source>
</reference>
<organism evidence="1 2">
    <name type="scientific">Jiangella anatolica</name>
    <dbReference type="NCBI Taxonomy" id="2670374"/>
    <lineage>
        <taxon>Bacteria</taxon>
        <taxon>Bacillati</taxon>
        <taxon>Actinomycetota</taxon>
        <taxon>Actinomycetes</taxon>
        <taxon>Jiangellales</taxon>
        <taxon>Jiangellaceae</taxon>
        <taxon>Jiangella</taxon>
    </lineage>
</organism>
<dbReference type="GO" id="GO:0032259">
    <property type="term" value="P:methylation"/>
    <property type="evidence" value="ECO:0007669"/>
    <property type="project" value="UniProtKB-KW"/>
</dbReference>
<dbReference type="Proteomes" id="UP000248764">
    <property type="component" value="Unassembled WGS sequence"/>
</dbReference>
<dbReference type="Gene3D" id="3.40.50.150">
    <property type="entry name" value="Vaccinia Virus protein VP39"/>
    <property type="match status" value="1"/>
</dbReference>
<keyword evidence="2" id="KW-1185">Reference proteome</keyword>
<name>A0A2W2B2Y1_9ACTN</name>
<proteinExistence type="predicted"/>
<keyword evidence="1" id="KW-0808">Transferase</keyword>
<protein>
    <submittedName>
        <fullName evidence="1">SAM-dependent methyltransferase</fullName>
    </submittedName>
</protein>
<comment type="caution">
    <text evidence="1">The sequence shown here is derived from an EMBL/GenBank/DDBJ whole genome shotgun (WGS) entry which is preliminary data.</text>
</comment>
<dbReference type="InterPro" id="IPR029063">
    <property type="entry name" value="SAM-dependent_MTases_sf"/>
</dbReference>
<dbReference type="GO" id="GO:0008168">
    <property type="term" value="F:methyltransferase activity"/>
    <property type="evidence" value="ECO:0007669"/>
    <property type="project" value="UniProtKB-KW"/>
</dbReference>
<sequence length="217" mass="23799">MGGCCDPRGCDRMFTSGFARHVARRYRKRGLDRTATRMVAFLRERGIEGATVLEIGGGVGEIQVELLRLGAASAVGLELSPSYRDEAARLLAEAGLTGRAQYRLHDIAADPAGAPAADVVVLHRVVCCYPDYERLLAAVADHANRLVVFSHPPRNLGGRVFVGVTNLVMRLRRERYRAFVHPPEAMLGVLRERGLRPAYTHRGFTWQIAGLERGGPA</sequence>